<dbReference type="WBParaSite" id="ASIM_0001514601-mRNA-1">
    <property type="protein sequence ID" value="ASIM_0001514601-mRNA-1"/>
    <property type="gene ID" value="ASIM_0001514601"/>
</dbReference>
<evidence type="ECO:0000313" key="6">
    <source>
        <dbReference type="EMBL" id="VDK52753.1"/>
    </source>
</evidence>
<dbReference type="GO" id="GO:0000139">
    <property type="term" value="C:Golgi membrane"/>
    <property type="evidence" value="ECO:0007669"/>
    <property type="project" value="TreeGrafter"/>
</dbReference>
<feature type="transmembrane region" description="Helical" evidence="4">
    <location>
        <begin position="25"/>
        <end position="49"/>
    </location>
</feature>
<evidence type="ECO:0000313" key="8">
    <source>
        <dbReference type="WBParaSite" id="ASIM_0001514601-mRNA-1"/>
    </source>
</evidence>
<protein>
    <recommendedName>
        <fullName evidence="3">Endoplasmic reticulum-Golgi intermediate compartment protein 3</fullName>
    </recommendedName>
</protein>
<dbReference type="EMBL" id="UYRR01031813">
    <property type="protein sequence ID" value="VDK52753.1"/>
    <property type="molecule type" value="Genomic_DNA"/>
</dbReference>
<dbReference type="GO" id="GO:0005789">
    <property type="term" value="C:endoplasmic reticulum membrane"/>
    <property type="evidence" value="ECO:0007669"/>
    <property type="project" value="TreeGrafter"/>
</dbReference>
<dbReference type="PANTHER" id="PTHR10984:SF25">
    <property type="entry name" value="ENDOPLASMIC RETICULUM-GOLGI INTERMEDIATE COMPARTMENT PROTEIN 3"/>
    <property type="match status" value="1"/>
</dbReference>
<dbReference type="GO" id="GO:0030134">
    <property type="term" value="C:COPII-coated ER to Golgi transport vesicle"/>
    <property type="evidence" value="ECO:0007669"/>
    <property type="project" value="TreeGrafter"/>
</dbReference>
<evidence type="ECO:0000313" key="7">
    <source>
        <dbReference type="Proteomes" id="UP000267096"/>
    </source>
</evidence>
<dbReference type="AlphaFoldDB" id="A0A0M3K2J8"/>
<evidence type="ECO:0000256" key="1">
    <source>
        <dbReference type="ARBA" id="ARBA00004257"/>
    </source>
</evidence>
<keyword evidence="4" id="KW-0472">Membrane</keyword>
<dbReference type="InterPro" id="IPR045888">
    <property type="entry name" value="Erv"/>
</dbReference>
<dbReference type="OrthoDB" id="270930at2759"/>
<keyword evidence="7" id="KW-1185">Reference proteome</keyword>
<dbReference type="GO" id="GO:0006890">
    <property type="term" value="P:retrograde vesicle-mediated transport, Golgi to endoplasmic reticulum"/>
    <property type="evidence" value="ECO:0007669"/>
    <property type="project" value="TreeGrafter"/>
</dbReference>
<organism evidence="8">
    <name type="scientific">Anisakis simplex</name>
    <name type="common">Herring worm</name>
    <dbReference type="NCBI Taxonomy" id="6269"/>
    <lineage>
        <taxon>Eukaryota</taxon>
        <taxon>Metazoa</taxon>
        <taxon>Ecdysozoa</taxon>
        <taxon>Nematoda</taxon>
        <taxon>Chromadorea</taxon>
        <taxon>Rhabditida</taxon>
        <taxon>Spirurina</taxon>
        <taxon>Ascaridomorpha</taxon>
        <taxon>Ascaridoidea</taxon>
        <taxon>Anisakidae</taxon>
        <taxon>Anisakis</taxon>
        <taxon>Anisakis simplex complex</taxon>
    </lineage>
</organism>
<comment type="subcellular location">
    <subcellularLocation>
        <location evidence="1">Golgi apparatus</location>
        <location evidence="1">cis-Golgi network membrane</location>
        <topology evidence="1">Multi-pass membrane protein</topology>
    </subcellularLocation>
</comment>
<evidence type="ECO:0000256" key="2">
    <source>
        <dbReference type="ARBA" id="ARBA00005648"/>
    </source>
</evidence>
<sequence length="237" mass="26438">MSLLARLRDLDAYTKPLDDFRVKTFTGGAGMALVELLFIGMEAIIIIIITSSVVTVDVMDVSGDHQDNIQDDVYKQRIDQSGNNITGQIAMKIGSVNINSSTTSSENQQEVKCGSCYGAADGCCNTCEEVKEAYSIRGWQIDIESVEQCKSDDWVKTLNDFKGEGCRVYGKVQVAKYYVKVIPTMYQFLDATNDLFSHQFSVTTHQKNIAMGIAGLPGLFVQYEFSPLMVKYEERRQ</sequence>
<dbReference type="Pfam" id="PF07970">
    <property type="entry name" value="COPIIcoated_ERV"/>
    <property type="match status" value="1"/>
</dbReference>
<reference evidence="8" key="1">
    <citation type="submission" date="2017-02" db="UniProtKB">
        <authorList>
            <consortium name="WormBaseParasite"/>
        </authorList>
    </citation>
    <scope>IDENTIFICATION</scope>
</reference>
<name>A0A0M3K2J8_ANISI</name>
<dbReference type="Proteomes" id="UP000267096">
    <property type="component" value="Unassembled WGS sequence"/>
</dbReference>
<comment type="similarity">
    <text evidence="2">Belongs to the ERGIC family.</text>
</comment>
<feature type="domain" description="Endoplasmic reticulum vesicle transporter C-terminal" evidence="5">
    <location>
        <begin position="116"/>
        <end position="176"/>
    </location>
</feature>
<evidence type="ECO:0000259" key="5">
    <source>
        <dbReference type="Pfam" id="PF07970"/>
    </source>
</evidence>
<keyword evidence="4" id="KW-0812">Transmembrane</keyword>
<keyword evidence="4" id="KW-1133">Transmembrane helix</keyword>
<accession>A0A0M3K2J8</accession>
<proteinExistence type="inferred from homology"/>
<dbReference type="GO" id="GO:0006888">
    <property type="term" value="P:endoplasmic reticulum to Golgi vesicle-mediated transport"/>
    <property type="evidence" value="ECO:0007669"/>
    <property type="project" value="TreeGrafter"/>
</dbReference>
<evidence type="ECO:0000256" key="3">
    <source>
        <dbReference type="ARBA" id="ARBA00040493"/>
    </source>
</evidence>
<evidence type="ECO:0000256" key="4">
    <source>
        <dbReference type="SAM" id="Phobius"/>
    </source>
</evidence>
<dbReference type="InterPro" id="IPR012936">
    <property type="entry name" value="Erv_C"/>
</dbReference>
<reference evidence="6 7" key="2">
    <citation type="submission" date="2018-11" db="EMBL/GenBank/DDBJ databases">
        <authorList>
            <consortium name="Pathogen Informatics"/>
        </authorList>
    </citation>
    <scope>NUCLEOTIDE SEQUENCE [LARGE SCALE GENOMIC DNA]</scope>
</reference>
<gene>
    <name evidence="6" type="ORF">ASIM_LOCUS14556</name>
</gene>
<dbReference type="PANTHER" id="PTHR10984">
    <property type="entry name" value="ENDOPLASMIC RETICULUM-GOLGI INTERMEDIATE COMPARTMENT PROTEIN"/>
    <property type="match status" value="1"/>
</dbReference>